<accession>A0A9W7TFG2</accession>
<evidence type="ECO:0000313" key="1">
    <source>
        <dbReference type="EMBL" id="KAI7796332.1"/>
    </source>
</evidence>
<dbReference type="EMBL" id="JAFHDT010000019">
    <property type="protein sequence ID" value="KAI7796332.1"/>
    <property type="molecule type" value="Genomic_DNA"/>
</dbReference>
<feature type="non-terminal residue" evidence="1">
    <location>
        <position position="62"/>
    </location>
</feature>
<dbReference type="Proteomes" id="UP001059041">
    <property type="component" value="Linkage Group LG19"/>
</dbReference>
<protein>
    <submittedName>
        <fullName evidence="1">Uncharacterized protein</fullName>
    </submittedName>
</protein>
<keyword evidence="2" id="KW-1185">Reference proteome</keyword>
<evidence type="ECO:0000313" key="2">
    <source>
        <dbReference type="Proteomes" id="UP001059041"/>
    </source>
</evidence>
<organism evidence="1 2">
    <name type="scientific">Triplophysa rosa</name>
    <name type="common">Cave loach</name>
    <dbReference type="NCBI Taxonomy" id="992332"/>
    <lineage>
        <taxon>Eukaryota</taxon>
        <taxon>Metazoa</taxon>
        <taxon>Chordata</taxon>
        <taxon>Craniata</taxon>
        <taxon>Vertebrata</taxon>
        <taxon>Euteleostomi</taxon>
        <taxon>Actinopterygii</taxon>
        <taxon>Neopterygii</taxon>
        <taxon>Teleostei</taxon>
        <taxon>Ostariophysi</taxon>
        <taxon>Cypriniformes</taxon>
        <taxon>Nemacheilidae</taxon>
        <taxon>Triplophysa</taxon>
    </lineage>
</organism>
<reference evidence="1" key="1">
    <citation type="submission" date="2021-02" db="EMBL/GenBank/DDBJ databases">
        <title>Comparative genomics reveals that relaxation of natural selection precedes convergent phenotypic evolution of cavefish.</title>
        <authorList>
            <person name="Peng Z."/>
        </authorList>
    </citation>
    <scope>NUCLEOTIDE SEQUENCE</scope>
    <source>
        <tissue evidence="1">Muscle</tissue>
    </source>
</reference>
<sequence length="62" mass="6853">GGSKTDKEAQSLRVHACVCALKGPRMSGQMMEDGGQEKEDDIVELQKRERHDSFEEPAVCCT</sequence>
<proteinExistence type="predicted"/>
<dbReference type="AlphaFoldDB" id="A0A9W7TFG2"/>
<gene>
    <name evidence="1" type="ORF">IRJ41_023381</name>
</gene>
<comment type="caution">
    <text evidence="1">The sequence shown here is derived from an EMBL/GenBank/DDBJ whole genome shotgun (WGS) entry which is preliminary data.</text>
</comment>
<name>A0A9W7TFG2_TRIRA</name>